<dbReference type="Gene3D" id="3.60.10.10">
    <property type="entry name" value="Endonuclease/exonuclease/phosphatase"/>
    <property type="match status" value="1"/>
</dbReference>
<name>A0A072VTZ0_MEDTR</name>
<keyword evidence="2" id="KW-0255">Endonuclease</keyword>
<feature type="compositionally biased region" description="Basic and acidic residues" evidence="1">
    <location>
        <begin position="114"/>
        <end position="134"/>
    </location>
</feature>
<dbReference type="InterPro" id="IPR036691">
    <property type="entry name" value="Endo/exonu/phosph_ase_sf"/>
</dbReference>
<feature type="compositionally biased region" description="Basic and acidic residues" evidence="1">
    <location>
        <begin position="48"/>
        <end position="57"/>
    </location>
</feature>
<dbReference type="STRING" id="3880.A0A072VTZ0"/>
<keyword evidence="2" id="KW-0378">Hydrolase</keyword>
<protein>
    <submittedName>
        <fullName evidence="2">Endonuclease/exonuclease/phosphatase family protein</fullName>
    </submittedName>
</protein>
<dbReference type="SUPFAM" id="SSF56219">
    <property type="entry name" value="DNase I-like"/>
    <property type="match status" value="1"/>
</dbReference>
<dbReference type="AlphaFoldDB" id="A0A072VTZ0"/>
<keyword evidence="2" id="KW-0540">Nuclease</keyword>
<evidence type="ECO:0000256" key="1">
    <source>
        <dbReference type="SAM" id="MobiDB-lite"/>
    </source>
</evidence>
<proteinExistence type="predicted"/>
<dbReference type="PANTHER" id="PTHR33710">
    <property type="entry name" value="BNAC02G09200D PROTEIN"/>
    <property type="match status" value="1"/>
</dbReference>
<reference evidence="3" key="3">
    <citation type="submission" date="2015-04" db="UniProtKB">
        <authorList>
            <consortium name="EnsemblPlants"/>
        </authorList>
    </citation>
    <scope>IDENTIFICATION</scope>
    <source>
        <strain evidence="3">cv. Jemalong A17</strain>
    </source>
</reference>
<feature type="compositionally biased region" description="Basic and acidic residues" evidence="1">
    <location>
        <begin position="93"/>
        <end position="106"/>
    </location>
</feature>
<evidence type="ECO:0000313" key="3">
    <source>
        <dbReference type="EnsemblPlants" id="KEH41590"/>
    </source>
</evidence>
<dbReference type="EMBL" id="CM001217">
    <property type="protein sequence ID" value="KEH41590.1"/>
    <property type="molecule type" value="Genomic_DNA"/>
</dbReference>
<dbReference type="HOGENOM" id="CLU_492081_0_0_1"/>
<sequence length="554" mass="62594">MMPVLEKVVSPVAHDDVQPVEVGDSHQTAQEELESPALTNVTTPLLDSPEHNLRYPRELGGSPKGPTERVTNSSPLGREDIRPNEEVQLTQTSREELENPKIDDFSKSLQDGVEQDHVSLRELEKSSKGARENVPRPSLDDPVEMPVLSVEEHARPFDHPADSVPHATVAIATTLPEPVVAATSNVAADGIPVEEAEAGATKEDLLPVLTQSKKQKLKVQQVLATQPPKPRSRGNNHFAQIPSWYWPSIGVTKYCINDRGSSIPNLWALWGNYVIATVIFISDQCIALEISCFNSTVYLAAIYAHNYYVKRRELWADLTNLQGCFQGPWLFVGDFNCILGAHEKRGRRPPPPLSCEDFLNWTNANVLNHLPTLGSFFTWSNGRFGMENFALRLDKAVCNEAWVNFWRQSTCSALVRPFKFFKVWTSHVDCRQLVTEVWSKEVRGRGMLRLQAKLRNIKNSFKAWTCNVFGDVDRQVRLAVDEVNRIQILIDIEGFSDTLYLQDLEAQMLLTNALNVQEQFWKEKARNQHFINGDRNTAYFHRVSKIRATTNSIS</sequence>
<dbReference type="Proteomes" id="UP000002051">
    <property type="component" value="Unassembled WGS sequence"/>
</dbReference>
<evidence type="ECO:0000313" key="2">
    <source>
        <dbReference type="EMBL" id="KEH41590.1"/>
    </source>
</evidence>
<gene>
    <name evidence="2" type="ordered locus">MTR_1g059490</name>
</gene>
<evidence type="ECO:0000313" key="4">
    <source>
        <dbReference type="Proteomes" id="UP000002051"/>
    </source>
</evidence>
<dbReference type="PANTHER" id="PTHR33710:SF77">
    <property type="entry name" value="DNASE I-LIKE SUPERFAMILY PROTEIN"/>
    <property type="match status" value="1"/>
</dbReference>
<organism evidence="2 4">
    <name type="scientific">Medicago truncatula</name>
    <name type="common">Barrel medic</name>
    <name type="synonym">Medicago tribuloides</name>
    <dbReference type="NCBI Taxonomy" id="3880"/>
    <lineage>
        <taxon>Eukaryota</taxon>
        <taxon>Viridiplantae</taxon>
        <taxon>Streptophyta</taxon>
        <taxon>Embryophyta</taxon>
        <taxon>Tracheophyta</taxon>
        <taxon>Spermatophyta</taxon>
        <taxon>Magnoliopsida</taxon>
        <taxon>eudicotyledons</taxon>
        <taxon>Gunneridae</taxon>
        <taxon>Pentapetalae</taxon>
        <taxon>rosids</taxon>
        <taxon>fabids</taxon>
        <taxon>Fabales</taxon>
        <taxon>Fabaceae</taxon>
        <taxon>Papilionoideae</taxon>
        <taxon>50 kb inversion clade</taxon>
        <taxon>NPAAA clade</taxon>
        <taxon>Hologalegina</taxon>
        <taxon>IRL clade</taxon>
        <taxon>Trifolieae</taxon>
        <taxon>Medicago</taxon>
    </lineage>
</organism>
<feature type="region of interest" description="Disordered" evidence="1">
    <location>
        <begin position="1"/>
        <end position="142"/>
    </location>
</feature>
<dbReference type="GO" id="GO:0004519">
    <property type="term" value="F:endonuclease activity"/>
    <property type="evidence" value="ECO:0007669"/>
    <property type="project" value="UniProtKB-KW"/>
</dbReference>
<keyword evidence="4" id="KW-1185">Reference proteome</keyword>
<accession>A0A072VTZ0</accession>
<dbReference type="EnsemblPlants" id="KEH41590">
    <property type="protein sequence ID" value="KEH41590"/>
    <property type="gene ID" value="MTR_1g059490"/>
</dbReference>
<reference evidence="2 4" key="1">
    <citation type="journal article" date="2011" name="Nature">
        <title>The Medicago genome provides insight into the evolution of rhizobial symbioses.</title>
        <authorList>
            <person name="Young N.D."/>
            <person name="Debelle F."/>
            <person name="Oldroyd G.E."/>
            <person name="Geurts R."/>
            <person name="Cannon S.B."/>
            <person name="Udvardi M.K."/>
            <person name="Benedito V.A."/>
            <person name="Mayer K.F."/>
            <person name="Gouzy J."/>
            <person name="Schoof H."/>
            <person name="Van de Peer Y."/>
            <person name="Proost S."/>
            <person name="Cook D.R."/>
            <person name="Meyers B.C."/>
            <person name="Spannagl M."/>
            <person name="Cheung F."/>
            <person name="De Mita S."/>
            <person name="Krishnakumar V."/>
            <person name="Gundlach H."/>
            <person name="Zhou S."/>
            <person name="Mudge J."/>
            <person name="Bharti A.K."/>
            <person name="Murray J.D."/>
            <person name="Naoumkina M.A."/>
            <person name="Rosen B."/>
            <person name="Silverstein K.A."/>
            <person name="Tang H."/>
            <person name="Rombauts S."/>
            <person name="Zhao P.X."/>
            <person name="Zhou P."/>
            <person name="Barbe V."/>
            <person name="Bardou P."/>
            <person name="Bechner M."/>
            <person name="Bellec A."/>
            <person name="Berger A."/>
            <person name="Berges H."/>
            <person name="Bidwell S."/>
            <person name="Bisseling T."/>
            <person name="Choisne N."/>
            <person name="Couloux A."/>
            <person name="Denny R."/>
            <person name="Deshpande S."/>
            <person name="Dai X."/>
            <person name="Doyle J.J."/>
            <person name="Dudez A.M."/>
            <person name="Farmer A.D."/>
            <person name="Fouteau S."/>
            <person name="Franken C."/>
            <person name="Gibelin C."/>
            <person name="Gish J."/>
            <person name="Goldstein S."/>
            <person name="Gonzalez A.J."/>
            <person name="Green P.J."/>
            <person name="Hallab A."/>
            <person name="Hartog M."/>
            <person name="Hua A."/>
            <person name="Humphray S.J."/>
            <person name="Jeong D.H."/>
            <person name="Jing Y."/>
            <person name="Jocker A."/>
            <person name="Kenton S.M."/>
            <person name="Kim D.J."/>
            <person name="Klee K."/>
            <person name="Lai H."/>
            <person name="Lang C."/>
            <person name="Lin S."/>
            <person name="Macmil S.L."/>
            <person name="Magdelenat G."/>
            <person name="Matthews L."/>
            <person name="McCorrison J."/>
            <person name="Monaghan E.L."/>
            <person name="Mun J.H."/>
            <person name="Najar F.Z."/>
            <person name="Nicholson C."/>
            <person name="Noirot C."/>
            <person name="O'Bleness M."/>
            <person name="Paule C.R."/>
            <person name="Poulain J."/>
            <person name="Prion F."/>
            <person name="Qin B."/>
            <person name="Qu C."/>
            <person name="Retzel E.F."/>
            <person name="Riddle C."/>
            <person name="Sallet E."/>
            <person name="Samain S."/>
            <person name="Samson N."/>
            <person name="Sanders I."/>
            <person name="Saurat O."/>
            <person name="Scarpelli C."/>
            <person name="Schiex T."/>
            <person name="Segurens B."/>
            <person name="Severin A.J."/>
            <person name="Sherrier D.J."/>
            <person name="Shi R."/>
            <person name="Sims S."/>
            <person name="Singer S.R."/>
            <person name="Sinharoy S."/>
            <person name="Sterck L."/>
            <person name="Viollet A."/>
            <person name="Wang B.B."/>
            <person name="Wang K."/>
            <person name="Wang M."/>
            <person name="Wang X."/>
            <person name="Warfsmann J."/>
            <person name="Weissenbach J."/>
            <person name="White D.D."/>
            <person name="White J.D."/>
            <person name="Wiley G.B."/>
            <person name="Wincker P."/>
            <person name="Xing Y."/>
            <person name="Yang L."/>
            <person name="Yao Z."/>
            <person name="Ying F."/>
            <person name="Zhai J."/>
            <person name="Zhou L."/>
            <person name="Zuber A."/>
            <person name="Denarie J."/>
            <person name="Dixon R.A."/>
            <person name="May G.D."/>
            <person name="Schwartz D.C."/>
            <person name="Rogers J."/>
            <person name="Quetier F."/>
            <person name="Town C.D."/>
            <person name="Roe B.A."/>
        </authorList>
    </citation>
    <scope>NUCLEOTIDE SEQUENCE [LARGE SCALE GENOMIC DNA]</scope>
    <source>
        <strain evidence="2">A17</strain>
        <strain evidence="3 4">cv. Jemalong A17</strain>
    </source>
</reference>
<reference evidence="2 4" key="2">
    <citation type="journal article" date="2014" name="BMC Genomics">
        <title>An improved genome release (version Mt4.0) for the model legume Medicago truncatula.</title>
        <authorList>
            <person name="Tang H."/>
            <person name="Krishnakumar V."/>
            <person name="Bidwell S."/>
            <person name="Rosen B."/>
            <person name="Chan A."/>
            <person name="Zhou S."/>
            <person name="Gentzbittel L."/>
            <person name="Childs K.L."/>
            <person name="Yandell M."/>
            <person name="Gundlach H."/>
            <person name="Mayer K.F."/>
            <person name="Schwartz D.C."/>
            <person name="Town C.D."/>
        </authorList>
    </citation>
    <scope>GENOME REANNOTATION</scope>
    <source>
        <strain evidence="2">A17</strain>
        <strain evidence="3 4">cv. Jemalong A17</strain>
    </source>
</reference>